<accession>A0A3B0V7R0</accession>
<gene>
    <name evidence="1" type="ORF">MNBD_CHLOROFLEXI01-3268</name>
</gene>
<organism evidence="1">
    <name type="scientific">hydrothermal vent metagenome</name>
    <dbReference type="NCBI Taxonomy" id="652676"/>
    <lineage>
        <taxon>unclassified sequences</taxon>
        <taxon>metagenomes</taxon>
        <taxon>ecological metagenomes</taxon>
    </lineage>
</organism>
<reference evidence="1" key="1">
    <citation type="submission" date="2018-06" db="EMBL/GenBank/DDBJ databases">
        <authorList>
            <person name="Zhirakovskaya E."/>
        </authorList>
    </citation>
    <scope>NUCLEOTIDE SEQUENCE</scope>
</reference>
<evidence type="ECO:0000313" key="1">
    <source>
        <dbReference type="EMBL" id="VAW34097.1"/>
    </source>
</evidence>
<name>A0A3B0V7R0_9ZZZZ</name>
<proteinExistence type="predicted"/>
<dbReference type="EMBL" id="UOEU01000511">
    <property type="protein sequence ID" value="VAW34097.1"/>
    <property type="molecule type" value="Genomic_DNA"/>
</dbReference>
<protein>
    <recommendedName>
        <fullName evidence="2">DUF2281 domain-containing protein</fullName>
    </recommendedName>
</protein>
<sequence>MMTLYNDILNQAKRLPLNEQLRLIAYLSEQTRLAKRQKSVTPKSWYDLRGAASYPLMSEDAQEWISASRQEDENYRNKQLHSKR</sequence>
<evidence type="ECO:0008006" key="2">
    <source>
        <dbReference type="Google" id="ProtNLM"/>
    </source>
</evidence>
<dbReference type="AlphaFoldDB" id="A0A3B0V7R0"/>